<dbReference type="EMBL" id="CAJPIZ010003023">
    <property type="protein sequence ID" value="CAG2105808.1"/>
    <property type="molecule type" value="Genomic_DNA"/>
</dbReference>
<dbReference type="EMBL" id="OC857598">
    <property type="protein sequence ID" value="CAD7625378.1"/>
    <property type="molecule type" value="Genomic_DNA"/>
</dbReference>
<evidence type="ECO:0000313" key="1">
    <source>
        <dbReference type="EMBL" id="CAD7625378.1"/>
    </source>
</evidence>
<evidence type="ECO:0000313" key="2">
    <source>
        <dbReference type="Proteomes" id="UP000759131"/>
    </source>
</evidence>
<dbReference type="SUPFAM" id="SSF52047">
    <property type="entry name" value="RNI-like"/>
    <property type="match status" value="1"/>
</dbReference>
<accession>A0A7R9KLH1</accession>
<dbReference type="InterPro" id="IPR032675">
    <property type="entry name" value="LRR_dom_sf"/>
</dbReference>
<reference evidence="1" key="1">
    <citation type="submission" date="2020-11" db="EMBL/GenBank/DDBJ databases">
        <authorList>
            <person name="Tran Van P."/>
        </authorList>
    </citation>
    <scope>NUCLEOTIDE SEQUENCE</scope>
</reference>
<gene>
    <name evidence="1" type="ORF">OSB1V03_LOCUS5813</name>
</gene>
<name>A0A7R9KLH1_9ACAR</name>
<dbReference type="Proteomes" id="UP000759131">
    <property type="component" value="Unassembled WGS sequence"/>
</dbReference>
<dbReference type="OrthoDB" id="120976at2759"/>
<organism evidence="1">
    <name type="scientific">Medioppia subpectinata</name>
    <dbReference type="NCBI Taxonomy" id="1979941"/>
    <lineage>
        <taxon>Eukaryota</taxon>
        <taxon>Metazoa</taxon>
        <taxon>Ecdysozoa</taxon>
        <taxon>Arthropoda</taxon>
        <taxon>Chelicerata</taxon>
        <taxon>Arachnida</taxon>
        <taxon>Acari</taxon>
        <taxon>Acariformes</taxon>
        <taxon>Sarcoptiformes</taxon>
        <taxon>Oribatida</taxon>
        <taxon>Brachypylina</taxon>
        <taxon>Oppioidea</taxon>
        <taxon>Oppiidae</taxon>
        <taxon>Medioppia</taxon>
    </lineage>
</organism>
<sequence length="575" mass="65830">MPTAIRVTNRTGLACTVQVLDNLSSVQAGMRCMPQIYTKNSMDRFGDDLCALLLSYLSLEDRFQYECVSKQFQRTVFGSVVDIDINDKLINKTTQQKATIKQLFSRIATKCVNIQTIDCRGMSKMCESLLPEVLTAFWDNSKNLDEIYCNLYENLDQLFDSIGTTLSQIYYISSPENQWFIHCHQLSRLRVHSIADAFVMISGQLMAKNLDKFYLNDYSSDDQNLLSNFVAHNQCLTSVNVIICNDESIYKLTAQLSRLTQLRRLSLGEMDDHFLDNCDKHWPRLQYLSISYYHMTRRCLSHISRLPALQTLSIQCHRIEYDMTQQMKHLTSLNAMDDNKPQPQLYALNSMDRFGDDLFGLILTYLSLEDRFRCDKQLVDGFGQLVTRISLSSIKSNKLLLYCPRASHLRVNSLADIFDTTSGQLLAKNLKQFQFTYNPSDNQQLLYTFVAENKCLQSLVHDSTLHAAYLRSIGMNCKQLVRLSLVLKARSKAMVNQTLDSLRFFPRLKRLQLTVFVAIYGNSIGPLSQCKALTLPALQMLVIEGVGSVDLSDNDFCDLLSRSPKLKSIEIRKIE</sequence>
<protein>
    <recommendedName>
        <fullName evidence="3">F-box domain-containing protein</fullName>
    </recommendedName>
</protein>
<dbReference type="AlphaFoldDB" id="A0A7R9KLH1"/>
<keyword evidence="2" id="KW-1185">Reference proteome</keyword>
<proteinExistence type="predicted"/>
<dbReference type="Gene3D" id="3.80.10.10">
    <property type="entry name" value="Ribonuclease Inhibitor"/>
    <property type="match status" value="2"/>
</dbReference>
<evidence type="ECO:0008006" key="3">
    <source>
        <dbReference type="Google" id="ProtNLM"/>
    </source>
</evidence>